<proteinExistence type="predicted"/>
<dbReference type="InterPro" id="IPR018163">
    <property type="entry name" value="Thr/Ala-tRNA-synth_IIc_edit"/>
</dbReference>
<dbReference type="GO" id="GO:0046872">
    <property type="term" value="F:metal ion binding"/>
    <property type="evidence" value="ECO:0007669"/>
    <property type="project" value="UniProtKB-KW"/>
</dbReference>
<keyword evidence="3" id="KW-0862">Zinc</keyword>
<evidence type="ECO:0000256" key="2">
    <source>
        <dbReference type="ARBA" id="ARBA00022723"/>
    </source>
</evidence>
<name>A0A7G9GK08_9FIRM</name>
<dbReference type="InterPro" id="IPR012947">
    <property type="entry name" value="tRNA_SAD"/>
</dbReference>
<dbReference type="InterPro" id="IPR003156">
    <property type="entry name" value="DHHA1_dom"/>
</dbReference>
<dbReference type="Gene3D" id="3.10.310.40">
    <property type="match status" value="1"/>
</dbReference>
<dbReference type="SUPFAM" id="SSF55186">
    <property type="entry name" value="ThrRS/AlaRS common domain"/>
    <property type="match status" value="1"/>
</dbReference>
<keyword evidence="6" id="KW-1185">Reference proteome</keyword>
<dbReference type="GO" id="GO:0004812">
    <property type="term" value="F:aminoacyl-tRNA ligase activity"/>
    <property type="evidence" value="ECO:0007669"/>
    <property type="project" value="InterPro"/>
</dbReference>
<dbReference type="Gene3D" id="3.30.980.10">
    <property type="entry name" value="Threonyl-trna Synthetase, Chain A, domain 2"/>
    <property type="match status" value="1"/>
</dbReference>
<gene>
    <name evidence="5" type="ORF">H9Q80_12825</name>
</gene>
<dbReference type="PANTHER" id="PTHR43462:SF1">
    <property type="entry name" value="ALANYL-TRNA EDITING PROTEIN AARSD1"/>
    <property type="match status" value="1"/>
</dbReference>
<dbReference type="GO" id="GO:0002161">
    <property type="term" value="F:aminoacyl-tRNA deacylase activity"/>
    <property type="evidence" value="ECO:0007669"/>
    <property type="project" value="UniProtKB-ARBA"/>
</dbReference>
<protein>
    <recommendedName>
        <fullName evidence="4">Threonyl/alanyl tRNA synthetase SAD domain-containing protein</fullName>
    </recommendedName>
</protein>
<dbReference type="RefSeq" id="WP_117451529.1">
    <property type="nucleotide sequence ID" value="NZ_CP060636.1"/>
</dbReference>
<evidence type="ECO:0000313" key="5">
    <source>
        <dbReference type="EMBL" id="QNM11140.1"/>
    </source>
</evidence>
<accession>A0A7G9GK08</accession>
<feature type="domain" description="Threonyl/alanyl tRNA synthetase SAD" evidence="4">
    <location>
        <begin position="180"/>
        <end position="222"/>
    </location>
</feature>
<sequence>MFNKLYDNCFKTELGTVVTKVKEENGMFWHAFKETIFFKESGGMQSDIGMIDNHYVEALKYEDGELWHLLDTRLEGNVFMSVNLHERFRKCQVHTAQHLISAVLGNVYKVKTLAHHVGDEENDIEFDLKDFNDKMAFELEVLCNGLIRDDLDVTVTYPSYNEALKFVAKEALIPHMDDDIRVVKIGALDYNLCGCMHVPSLRYLQMLFIVGYEKTSKGYKIRYTVGDQMLDSVKKRYKVLDEASNSLAVSHIYVNTGVNRLINEVKQLNRDVVVWKHKYYKMLAKELAAKEENVIVEFFDDIDQKSLANLAQYITKEDKKAVVFIAKIYDNMQVVVASHPEVDFDVEKVFEKIADEYHLKGGGNKELKQGGGLYKENVLEYVKQMKF</sequence>
<dbReference type="GO" id="GO:0005524">
    <property type="term" value="F:ATP binding"/>
    <property type="evidence" value="ECO:0007669"/>
    <property type="project" value="InterPro"/>
</dbReference>
<dbReference type="EMBL" id="CP060636">
    <property type="protein sequence ID" value="QNM11140.1"/>
    <property type="molecule type" value="Genomic_DNA"/>
</dbReference>
<dbReference type="GO" id="GO:0043039">
    <property type="term" value="P:tRNA aminoacylation"/>
    <property type="evidence" value="ECO:0007669"/>
    <property type="project" value="InterPro"/>
</dbReference>
<dbReference type="AlphaFoldDB" id="A0A7G9GK08"/>
<evidence type="ECO:0000313" key="6">
    <source>
        <dbReference type="Proteomes" id="UP000515856"/>
    </source>
</evidence>
<dbReference type="PANTHER" id="PTHR43462">
    <property type="entry name" value="ALANYL-TRNA EDITING PROTEIN"/>
    <property type="match status" value="1"/>
</dbReference>
<evidence type="ECO:0000259" key="4">
    <source>
        <dbReference type="SMART" id="SM00863"/>
    </source>
</evidence>
<keyword evidence="2" id="KW-0479">Metal-binding</keyword>
<dbReference type="SMART" id="SM00863">
    <property type="entry name" value="tRNA_SAD"/>
    <property type="match status" value="1"/>
</dbReference>
<dbReference type="InterPro" id="IPR009000">
    <property type="entry name" value="Transl_B-barrel_sf"/>
</dbReference>
<reference evidence="5 6" key="1">
    <citation type="submission" date="2020-08" db="EMBL/GenBank/DDBJ databases">
        <authorList>
            <person name="Liu C."/>
            <person name="Sun Q."/>
        </authorList>
    </citation>
    <scope>NUCLEOTIDE SEQUENCE [LARGE SCALE GENOMIC DNA]</scope>
    <source>
        <strain evidence="5 6">NSJ-61</strain>
    </source>
</reference>
<evidence type="ECO:0000256" key="1">
    <source>
        <dbReference type="ARBA" id="ARBA00001947"/>
    </source>
</evidence>
<dbReference type="KEGG" id="ehn:H9Q80_12825"/>
<dbReference type="SUPFAM" id="SSF50447">
    <property type="entry name" value="Translation proteins"/>
    <property type="match status" value="1"/>
</dbReference>
<comment type="cofactor">
    <cofactor evidence="1">
        <name>Zn(2+)</name>
        <dbReference type="ChEBI" id="CHEBI:29105"/>
    </cofactor>
</comment>
<dbReference type="Gene3D" id="2.40.30.130">
    <property type="match status" value="1"/>
</dbReference>
<dbReference type="InterPro" id="IPR051335">
    <property type="entry name" value="Alanyl-tRNA_Editing_Enzymes"/>
</dbReference>
<evidence type="ECO:0000256" key="3">
    <source>
        <dbReference type="ARBA" id="ARBA00022833"/>
    </source>
</evidence>
<dbReference type="GO" id="GO:0003676">
    <property type="term" value="F:nucleic acid binding"/>
    <property type="evidence" value="ECO:0007669"/>
    <property type="project" value="InterPro"/>
</dbReference>
<dbReference type="Pfam" id="PF07973">
    <property type="entry name" value="tRNA_SAD"/>
    <property type="match status" value="1"/>
</dbReference>
<dbReference type="Pfam" id="PF02272">
    <property type="entry name" value="DHHA1"/>
    <property type="match status" value="1"/>
</dbReference>
<organism evidence="5 6">
    <name type="scientific">[Eubacterium] hominis</name>
    <dbReference type="NCBI Taxonomy" id="2764325"/>
    <lineage>
        <taxon>Bacteria</taxon>
        <taxon>Bacillati</taxon>
        <taxon>Bacillota</taxon>
        <taxon>Erysipelotrichia</taxon>
        <taxon>Erysipelotrichales</taxon>
        <taxon>Erysipelotrichaceae</taxon>
        <taxon>Amedibacillus</taxon>
    </lineage>
</organism>
<dbReference type="Proteomes" id="UP000515856">
    <property type="component" value="Chromosome"/>
</dbReference>